<protein>
    <submittedName>
        <fullName evidence="1">Uncharacterized protein</fullName>
    </submittedName>
</protein>
<dbReference type="Proteomes" id="UP001626550">
    <property type="component" value="Unassembled WGS sequence"/>
</dbReference>
<gene>
    <name evidence="1" type="ORF">Ciccas_007498</name>
</gene>
<organism evidence="1 2">
    <name type="scientific">Cichlidogyrus casuarinus</name>
    <dbReference type="NCBI Taxonomy" id="1844966"/>
    <lineage>
        <taxon>Eukaryota</taxon>
        <taxon>Metazoa</taxon>
        <taxon>Spiralia</taxon>
        <taxon>Lophotrochozoa</taxon>
        <taxon>Platyhelminthes</taxon>
        <taxon>Monogenea</taxon>
        <taxon>Monopisthocotylea</taxon>
        <taxon>Dactylogyridea</taxon>
        <taxon>Ancyrocephalidae</taxon>
        <taxon>Cichlidogyrus</taxon>
    </lineage>
</organism>
<dbReference type="EMBL" id="JBJKFK010001161">
    <property type="protein sequence ID" value="KAL3313890.1"/>
    <property type="molecule type" value="Genomic_DNA"/>
</dbReference>
<name>A0ABD2Q2P8_9PLAT</name>
<sequence length="560" mass="63935">MNCFVKIRNIIQNNGPAIDLNELLETYFRIFLPNDPILFELLYAPMNMENYRKRFSYTCLLLFNMLKIAAEGQTVSLLSHFAFYADFLSLLLLAATRLRVAPDCDPVQRNLIVHSRLLLEHLTSIPLPTRVPIEILVACCGFSAIAHDVDTYEESTNPEIPVKQQVRTCSFSAVRTAKHLLHQIRTESGPVYDDLLVAFSRCTNNWISTATRTLDKNEQISAQFPDLRETTRIIPFIRQENIGVNMMLRGYTHLIALIPFPGPEEDIDDSEIVPASAKATALMLQASLNILTFLDQSFRFLWPLHCGNVRLFSSMTSEFSASILQQHKDFAMKLEKIIKAKNRKPLGSLEENISEYFVAPFVGRLPFNEGLVLKIVDYVVNKSPDALQQDPITQSDLLDVTFLDNKILNLLRTNGVRDPQKLLYQCPSMILGCLPSSDGSSIAQNAVRFLRQQLSKKDLVSLLRNNSIVLTYDIEYLEQLYDFIVQDLKLEPRSEVALIRQHPKEMRHRLPIRIATTIAWRIPLARLKARYSLAKMLNLWPPRDISLANGESSEVYFTFD</sequence>
<comment type="caution">
    <text evidence="1">The sequence shown here is derived from an EMBL/GenBank/DDBJ whole genome shotgun (WGS) entry which is preliminary data.</text>
</comment>
<accession>A0ABD2Q2P8</accession>
<keyword evidence="2" id="KW-1185">Reference proteome</keyword>
<dbReference type="Gene3D" id="1.25.70.10">
    <property type="entry name" value="Transcription termination factor 3, mitochondrial"/>
    <property type="match status" value="1"/>
</dbReference>
<evidence type="ECO:0000313" key="2">
    <source>
        <dbReference type="Proteomes" id="UP001626550"/>
    </source>
</evidence>
<evidence type="ECO:0000313" key="1">
    <source>
        <dbReference type="EMBL" id="KAL3313890.1"/>
    </source>
</evidence>
<dbReference type="InterPro" id="IPR038538">
    <property type="entry name" value="MTERF_sf"/>
</dbReference>
<dbReference type="AlphaFoldDB" id="A0ABD2Q2P8"/>
<reference evidence="1 2" key="1">
    <citation type="submission" date="2024-11" db="EMBL/GenBank/DDBJ databases">
        <title>Adaptive evolution of stress response genes in parasites aligns with host niche diversity.</title>
        <authorList>
            <person name="Hahn C."/>
            <person name="Resl P."/>
        </authorList>
    </citation>
    <scope>NUCLEOTIDE SEQUENCE [LARGE SCALE GENOMIC DNA]</scope>
    <source>
        <strain evidence="1">EGGRZ-B1_66</strain>
        <tissue evidence="1">Body</tissue>
    </source>
</reference>
<proteinExistence type="predicted"/>